<keyword evidence="5 8" id="KW-0119">Carbohydrate metabolism</keyword>
<dbReference type="FunFam" id="1.50.10.10:FF:000020">
    <property type="entry name" value="Endoglucanase"/>
    <property type="match status" value="1"/>
</dbReference>
<dbReference type="Gene3D" id="1.50.10.10">
    <property type="match status" value="1"/>
</dbReference>
<evidence type="ECO:0000313" key="11">
    <source>
        <dbReference type="EMBL" id="KAK7385252.1"/>
    </source>
</evidence>
<evidence type="ECO:0000256" key="9">
    <source>
        <dbReference type="RuleBase" id="RU361166"/>
    </source>
</evidence>
<proteinExistence type="inferred from homology"/>
<dbReference type="EMBL" id="JAYMYS010000008">
    <property type="protein sequence ID" value="KAK7385252.1"/>
    <property type="molecule type" value="Genomic_DNA"/>
</dbReference>
<gene>
    <name evidence="11" type="ORF">VNO78_30966</name>
</gene>
<dbReference type="InterPro" id="IPR001701">
    <property type="entry name" value="Glyco_hydro_9"/>
</dbReference>
<evidence type="ECO:0000256" key="7">
    <source>
        <dbReference type="ARBA" id="ARBA00023326"/>
    </source>
</evidence>
<evidence type="ECO:0000313" key="12">
    <source>
        <dbReference type="Proteomes" id="UP001386955"/>
    </source>
</evidence>
<comment type="similarity">
    <text evidence="2 8 9">Belongs to the glycosyl hydrolase 9 (cellulase E) family.</text>
</comment>
<feature type="active site" evidence="8">
    <location>
        <position position="403"/>
    </location>
</feature>
<feature type="signal peptide" evidence="9">
    <location>
        <begin position="1"/>
        <end position="21"/>
    </location>
</feature>
<dbReference type="AlphaFoldDB" id="A0AAN9RXW2"/>
<dbReference type="GO" id="GO:0030245">
    <property type="term" value="P:cellulose catabolic process"/>
    <property type="evidence" value="ECO:0007669"/>
    <property type="project" value="UniProtKB-KW"/>
</dbReference>
<evidence type="ECO:0000256" key="4">
    <source>
        <dbReference type="ARBA" id="ARBA00023001"/>
    </source>
</evidence>
<keyword evidence="9" id="KW-0732">Signal</keyword>
<comment type="catalytic activity">
    <reaction evidence="1 9">
        <text>Endohydrolysis of (1-&gt;4)-beta-D-glucosidic linkages in cellulose, lichenin and cereal beta-D-glucans.</text>
        <dbReference type="EC" id="3.2.1.4"/>
    </reaction>
</comment>
<name>A0AAN9RXW2_PSOTE</name>
<dbReference type="PROSITE" id="PS00592">
    <property type="entry name" value="GH9_2"/>
    <property type="match status" value="1"/>
</dbReference>
<keyword evidence="3 8" id="KW-0378">Hydrolase</keyword>
<dbReference type="InterPro" id="IPR008928">
    <property type="entry name" value="6-hairpin_glycosidase_sf"/>
</dbReference>
<organism evidence="11 12">
    <name type="scientific">Psophocarpus tetragonolobus</name>
    <name type="common">Winged bean</name>
    <name type="synonym">Dolichos tetragonolobus</name>
    <dbReference type="NCBI Taxonomy" id="3891"/>
    <lineage>
        <taxon>Eukaryota</taxon>
        <taxon>Viridiplantae</taxon>
        <taxon>Streptophyta</taxon>
        <taxon>Embryophyta</taxon>
        <taxon>Tracheophyta</taxon>
        <taxon>Spermatophyta</taxon>
        <taxon>Magnoliopsida</taxon>
        <taxon>eudicotyledons</taxon>
        <taxon>Gunneridae</taxon>
        <taxon>Pentapetalae</taxon>
        <taxon>rosids</taxon>
        <taxon>fabids</taxon>
        <taxon>Fabales</taxon>
        <taxon>Fabaceae</taxon>
        <taxon>Papilionoideae</taxon>
        <taxon>50 kb inversion clade</taxon>
        <taxon>NPAAA clade</taxon>
        <taxon>indigoferoid/millettioid clade</taxon>
        <taxon>Phaseoleae</taxon>
        <taxon>Psophocarpus</taxon>
    </lineage>
</organism>
<keyword evidence="7 8" id="KW-0624">Polysaccharide degradation</keyword>
<reference evidence="11 12" key="1">
    <citation type="submission" date="2024-01" db="EMBL/GenBank/DDBJ databases">
        <title>The genomes of 5 underutilized Papilionoideae crops provide insights into root nodulation and disease resistanc.</title>
        <authorList>
            <person name="Jiang F."/>
        </authorList>
    </citation>
    <scope>NUCLEOTIDE SEQUENCE [LARGE SCALE GENOMIC DNA]</scope>
    <source>
        <strain evidence="11">DUOXIRENSHENG_FW03</strain>
        <tissue evidence="11">Leaves</tissue>
    </source>
</reference>
<dbReference type="EC" id="3.2.1.4" evidence="9"/>
<evidence type="ECO:0000256" key="3">
    <source>
        <dbReference type="ARBA" id="ARBA00022801"/>
    </source>
</evidence>
<keyword evidence="4 9" id="KW-0136">Cellulose degradation</keyword>
<evidence type="ECO:0000256" key="2">
    <source>
        <dbReference type="ARBA" id="ARBA00007072"/>
    </source>
</evidence>
<sequence>MSKVWLLVTIAMMAIISVTKATSINYSDALAKSILFYEGQRSGLLPHSQRMKWRKNSALQDGHDINMDMVGGYYDAGDNVKFNFPMAFTTTMLAWSVLEFGDLMGSERKHALEAIRWGSDYFLKATNSPDKIVAQVGDPNKDHDCWERPEDMDTPRTTYYLTPQKPGSELSAEIAAALAASSIAFRKTDAQYSKLLLVRAYKVFDFANKYRGSYNNSVGDGACPFYCDISGYMDELIWGAAWLYKATKTAYYWDFVKSNVQSLGSFVEFGWESKNAGINILVSQWAMNDSSSASPFISNADNFICSLLPTSSTKSVSYTKGGLLFKQGASSNLQCTTALSFLLVVYARYMHAVKKTIHCSNEVADPTRLIKLAKSQVDYILGKNPQGMSYMVGYGAKFPQKIHHRGSTLPSMAMHPQHLGCRDGDQYFKSDKPNLNMLTGAVVGGPAGNDSFQDSRYNPGETEPTTYINAPFVGLLAYFNKPTLQIFSQDRKVIEFFKLFCHLGRCGSIYLLVARCQSDSDDPVETTEESSDIGIVGDDVQDFGDGTFPSAPRIDKIIVFPKNSARVITAGEESELLVGAKNDGNSIKFDISCCVLAEACCLSFLTAVLVTARWLRLSCVFL</sequence>
<dbReference type="PANTHER" id="PTHR22298">
    <property type="entry name" value="ENDO-1,4-BETA-GLUCANASE"/>
    <property type="match status" value="1"/>
</dbReference>
<accession>A0AAN9RXW2</accession>
<keyword evidence="12" id="KW-1185">Reference proteome</keyword>
<dbReference type="Proteomes" id="UP001386955">
    <property type="component" value="Unassembled WGS sequence"/>
</dbReference>
<protein>
    <recommendedName>
        <fullName evidence="9">Endoglucanase</fullName>
        <ecNumber evidence="9">3.2.1.4</ecNumber>
    </recommendedName>
</protein>
<evidence type="ECO:0000256" key="6">
    <source>
        <dbReference type="ARBA" id="ARBA00023295"/>
    </source>
</evidence>
<feature type="domain" description="Glycoside hydrolase family 9" evidence="10">
    <location>
        <begin position="26"/>
        <end position="476"/>
    </location>
</feature>
<comment type="caution">
    <text evidence="11">The sequence shown here is derived from an EMBL/GenBank/DDBJ whole genome shotgun (WGS) entry which is preliminary data.</text>
</comment>
<evidence type="ECO:0000256" key="8">
    <source>
        <dbReference type="PROSITE-ProRule" id="PRU10059"/>
    </source>
</evidence>
<dbReference type="InterPro" id="IPR012341">
    <property type="entry name" value="6hp_glycosidase-like_sf"/>
</dbReference>
<dbReference type="Pfam" id="PF00759">
    <property type="entry name" value="Glyco_hydro_9"/>
    <property type="match status" value="1"/>
</dbReference>
<evidence type="ECO:0000256" key="1">
    <source>
        <dbReference type="ARBA" id="ARBA00000966"/>
    </source>
</evidence>
<evidence type="ECO:0000259" key="10">
    <source>
        <dbReference type="Pfam" id="PF00759"/>
    </source>
</evidence>
<dbReference type="GO" id="GO:0008810">
    <property type="term" value="F:cellulase activity"/>
    <property type="evidence" value="ECO:0007669"/>
    <property type="project" value="UniProtKB-EC"/>
</dbReference>
<dbReference type="SUPFAM" id="SSF48208">
    <property type="entry name" value="Six-hairpin glycosidases"/>
    <property type="match status" value="1"/>
</dbReference>
<dbReference type="InterPro" id="IPR018221">
    <property type="entry name" value="Glyco_hydro_9_His_AS"/>
</dbReference>
<keyword evidence="6 8" id="KW-0326">Glycosidase</keyword>
<feature type="chain" id="PRO_5042671658" description="Endoglucanase" evidence="9">
    <location>
        <begin position="22"/>
        <end position="622"/>
    </location>
</feature>
<evidence type="ECO:0000256" key="5">
    <source>
        <dbReference type="ARBA" id="ARBA00023277"/>
    </source>
</evidence>